<evidence type="ECO:0000313" key="2">
    <source>
        <dbReference type="Proteomes" id="UP000299102"/>
    </source>
</evidence>
<gene>
    <name evidence="1" type="ORF">EVAR_11462_1</name>
</gene>
<reference evidence="1 2" key="1">
    <citation type="journal article" date="2019" name="Commun. Biol.">
        <title>The bagworm genome reveals a unique fibroin gene that provides high tensile strength.</title>
        <authorList>
            <person name="Kono N."/>
            <person name="Nakamura H."/>
            <person name="Ohtoshi R."/>
            <person name="Tomita M."/>
            <person name="Numata K."/>
            <person name="Arakawa K."/>
        </authorList>
    </citation>
    <scope>NUCLEOTIDE SEQUENCE [LARGE SCALE GENOMIC DNA]</scope>
</reference>
<proteinExistence type="predicted"/>
<dbReference type="Proteomes" id="UP000299102">
    <property type="component" value="Unassembled WGS sequence"/>
</dbReference>
<name>A0A4C1TNE7_EUMVA</name>
<organism evidence="1 2">
    <name type="scientific">Eumeta variegata</name>
    <name type="common">Bagworm moth</name>
    <name type="synonym">Eumeta japonica</name>
    <dbReference type="NCBI Taxonomy" id="151549"/>
    <lineage>
        <taxon>Eukaryota</taxon>
        <taxon>Metazoa</taxon>
        <taxon>Ecdysozoa</taxon>
        <taxon>Arthropoda</taxon>
        <taxon>Hexapoda</taxon>
        <taxon>Insecta</taxon>
        <taxon>Pterygota</taxon>
        <taxon>Neoptera</taxon>
        <taxon>Endopterygota</taxon>
        <taxon>Lepidoptera</taxon>
        <taxon>Glossata</taxon>
        <taxon>Ditrysia</taxon>
        <taxon>Tineoidea</taxon>
        <taxon>Psychidae</taxon>
        <taxon>Oiketicinae</taxon>
        <taxon>Eumeta</taxon>
    </lineage>
</organism>
<evidence type="ECO:0000313" key="1">
    <source>
        <dbReference type="EMBL" id="GBP15167.1"/>
    </source>
</evidence>
<keyword evidence="2" id="KW-1185">Reference proteome</keyword>
<protein>
    <submittedName>
        <fullName evidence="1">Uncharacterized protein</fullName>
    </submittedName>
</protein>
<sequence length="210" mass="22558">MSRGPDQILQRTGCVVNPQRILSSLHNKVTKALKYDNLRESDALLYEVLDIDRVLESDNGPLLCSFEPRSVVSGSARVRVCRVPRSVRCTAAVKSWASVPATSSGYPAVCTPSPHTVSAPRERSVVVAAVATSAATAAAATIAVAAAAVASVLASHSHYLRVLCAQTDKTGQRESTHIIAAVGRDVRARMQRMYFLKRNNDTLSASKQTR</sequence>
<accession>A0A4C1TNE7</accession>
<comment type="caution">
    <text evidence="1">The sequence shown here is derived from an EMBL/GenBank/DDBJ whole genome shotgun (WGS) entry which is preliminary data.</text>
</comment>
<dbReference type="EMBL" id="BGZK01000069">
    <property type="protein sequence ID" value="GBP15167.1"/>
    <property type="molecule type" value="Genomic_DNA"/>
</dbReference>
<dbReference type="AlphaFoldDB" id="A0A4C1TNE7"/>